<evidence type="ECO:0000313" key="3">
    <source>
        <dbReference type="EMBL" id="TDP84109.1"/>
    </source>
</evidence>
<dbReference type="Proteomes" id="UP000294547">
    <property type="component" value="Unassembled WGS sequence"/>
</dbReference>
<dbReference type="AlphaFoldDB" id="A0A4R6RD83"/>
<dbReference type="PANTHER" id="PTHR22911">
    <property type="entry name" value="ACYL-MALONYL CONDENSING ENZYME-RELATED"/>
    <property type="match status" value="1"/>
</dbReference>
<feature type="transmembrane region" description="Helical" evidence="1">
    <location>
        <begin position="97"/>
        <end position="113"/>
    </location>
</feature>
<feature type="transmembrane region" description="Helical" evidence="1">
    <location>
        <begin position="7"/>
        <end position="28"/>
    </location>
</feature>
<protein>
    <submittedName>
        <fullName evidence="3">EamA domain-containing membrane protein RarD</fullName>
    </submittedName>
</protein>
<proteinExistence type="predicted"/>
<feature type="transmembrane region" description="Helical" evidence="1">
    <location>
        <begin position="211"/>
        <end position="228"/>
    </location>
</feature>
<dbReference type="SUPFAM" id="SSF103481">
    <property type="entry name" value="Multidrug resistance efflux transporter EmrE"/>
    <property type="match status" value="1"/>
</dbReference>
<comment type="caution">
    <text evidence="3">The sequence shown here is derived from an EMBL/GenBank/DDBJ whole genome shotgun (WGS) entry which is preliminary data.</text>
</comment>
<keyword evidence="1" id="KW-1133">Transmembrane helix</keyword>
<accession>A0A4R6RD83</accession>
<feature type="domain" description="EamA" evidence="2">
    <location>
        <begin position="151"/>
        <end position="281"/>
    </location>
</feature>
<feature type="transmembrane region" description="Helical" evidence="1">
    <location>
        <begin position="240"/>
        <end position="258"/>
    </location>
</feature>
<feature type="transmembrane region" description="Helical" evidence="1">
    <location>
        <begin position="120"/>
        <end position="138"/>
    </location>
</feature>
<feature type="transmembrane region" description="Helical" evidence="1">
    <location>
        <begin position="181"/>
        <end position="199"/>
    </location>
</feature>
<dbReference type="PANTHER" id="PTHR22911:SF76">
    <property type="entry name" value="EAMA DOMAIN-CONTAINING PROTEIN"/>
    <property type="match status" value="1"/>
</dbReference>
<feature type="transmembrane region" description="Helical" evidence="1">
    <location>
        <begin position="150"/>
        <end position="169"/>
    </location>
</feature>
<keyword evidence="4" id="KW-1185">Reference proteome</keyword>
<sequence length="294" mass="29794">MTGRTRATLVGLTAVAMWAMLGVFTAGSGAVPPFLLNGLCFTASGAAATAWLVASGHGLDAFRQPVRVWATGVGGLFGFHALYFTALRHAPPVEANLVNYLWPLLIVLFSGLLPGERLKAHHVVGVGLGFVGAALLIGGGGNLSLSGGHALGYAAAMASALTWAGYSVLSRRMAAVPTEAVAGFCLATGLLSLAAHAAFEETVLPSGAGQWTMVALLAVFPVGLAFFVWDHGVKRGDIQVLGAAAYAAPVLSTLMLVATGWGTLGLASALACLLVTGGALIAAKDLFRRAATAA</sequence>
<feature type="transmembrane region" description="Helical" evidence="1">
    <location>
        <begin position="66"/>
        <end position="85"/>
    </location>
</feature>
<keyword evidence="1" id="KW-0812">Transmembrane</keyword>
<feature type="domain" description="EamA" evidence="2">
    <location>
        <begin position="8"/>
        <end position="137"/>
    </location>
</feature>
<dbReference type="InterPro" id="IPR000620">
    <property type="entry name" value="EamA_dom"/>
</dbReference>
<dbReference type="GO" id="GO:0016020">
    <property type="term" value="C:membrane"/>
    <property type="evidence" value="ECO:0007669"/>
    <property type="project" value="InterPro"/>
</dbReference>
<reference evidence="3 4" key="1">
    <citation type="submission" date="2019-03" db="EMBL/GenBank/DDBJ databases">
        <title>Genomic Encyclopedia of Type Strains, Phase IV (KMG-IV): sequencing the most valuable type-strain genomes for metagenomic binning, comparative biology and taxonomic classification.</title>
        <authorList>
            <person name="Goeker M."/>
        </authorList>
    </citation>
    <scope>NUCLEOTIDE SEQUENCE [LARGE SCALE GENOMIC DNA]</scope>
    <source>
        <strain evidence="3 4">DSM 102969</strain>
    </source>
</reference>
<keyword evidence="1" id="KW-0472">Membrane</keyword>
<dbReference type="RefSeq" id="WP_126539993.1">
    <property type="nucleotide sequence ID" value="NZ_BSPM01000002.1"/>
</dbReference>
<evidence type="ECO:0000256" key="1">
    <source>
        <dbReference type="SAM" id="Phobius"/>
    </source>
</evidence>
<feature type="transmembrane region" description="Helical" evidence="1">
    <location>
        <begin position="264"/>
        <end position="283"/>
    </location>
</feature>
<evidence type="ECO:0000313" key="4">
    <source>
        <dbReference type="Proteomes" id="UP000294547"/>
    </source>
</evidence>
<evidence type="ECO:0000259" key="2">
    <source>
        <dbReference type="Pfam" id="PF00892"/>
    </source>
</evidence>
<dbReference type="InterPro" id="IPR037185">
    <property type="entry name" value="EmrE-like"/>
</dbReference>
<name>A0A4R6RD83_9HYPH</name>
<dbReference type="EMBL" id="SNXY01000008">
    <property type="protein sequence ID" value="TDP84109.1"/>
    <property type="molecule type" value="Genomic_DNA"/>
</dbReference>
<gene>
    <name evidence="3" type="ORF">EDD54_2712</name>
</gene>
<dbReference type="OrthoDB" id="9795732at2"/>
<organism evidence="3 4">
    <name type="scientific">Oharaeibacter diazotrophicus</name>
    <dbReference type="NCBI Taxonomy" id="1920512"/>
    <lineage>
        <taxon>Bacteria</taxon>
        <taxon>Pseudomonadati</taxon>
        <taxon>Pseudomonadota</taxon>
        <taxon>Alphaproteobacteria</taxon>
        <taxon>Hyphomicrobiales</taxon>
        <taxon>Pleomorphomonadaceae</taxon>
        <taxon>Oharaeibacter</taxon>
    </lineage>
</organism>
<dbReference type="Pfam" id="PF00892">
    <property type="entry name" value="EamA"/>
    <property type="match status" value="2"/>
</dbReference>
<feature type="transmembrane region" description="Helical" evidence="1">
    <location>
        <begin position="34"/>
        <end position="54"/>
    </location>
</feature>